<accession>A0AC61RT43</accession>
<organism evidence="1 2">
    <name type="scientific">Petralouisia muris</name>
    <dbReference type="NCBI Taxonomy" id="3032872"/>
    <lineage>
        <taxon>Bacteria</taxon>
        <taxon>Bacillati</taxon>
        <taxon>Bacillota</taxon>
        <taxon>Clostridia</taxon>
        <taxon>Lachnospirales</taxon>
        <taxon>Lachnospiraceae</taxon>
        <taxon>Petralouisia</taxon>
    </lineage>
</organism>
<proteinExistence type="predicted"/>
<comment type="caution">
    <text evidence="1">The sequence shown here is derived from an EMBL/GenBank/DDBJ whole genome shotgun (WGS) entry which is preliminary data.</text>
</comment>
<sequence length="1370" mass="149113">MLSRFSVKKPYTVVVGIVLVIILGVVSLSKMSTDLLPSINLPYAIVITTYPGASPEQVENVVTQPVEAAMASTSNIKNISSNSSNNMSMVILEFEQTANMDSITVEMRESLDQIKGYWPDTVGNPIIMKLNPDMMPIMIAAVEVEGMDSLAISDYSEKELIPELESVEGVASVTGTGLIEESIRVTLSQEKIDAINAKITASLDDKFADAEEEMNSAEGEISSGKDKLDSGKQEMANQLSDAQNQLNDKKIELFQTETDLNNKLEELRETKSSTEQGIESLKELKKQVDSLVDGKKKLTDGIAELQKQIETLEGQAGQLESGLAQAQEGLGQIQQALQQAREGQQKVQQALQQAQAAQLQEQAAQLQAQAEQLQAQIAQLEEQQSQLQAQIAQLEEQKGKLEEGLGQMRQQLAQLQEQLTQVENGLAAVKSELAAQEGSTLKADASDKQLVSYISKSITQAEQGLVQINGGIAAIETGLQSVAEGKTTINETLATLNQSQITGSVDMGSAAAQLASGEEKLKESKETFEDAKKEAYDSADLNNILTMETLTNILTAQNFSMPAGYITDEGERYMVRVGDAVDSVDALKDMVLMDLGMDGVDVIHMSDVADIVVVDNSEESYAKLNGQPGVMLSIEKQTGYSTGDVAKRIYDKFESMKKSHENLEVSVLMDQGIYIDMIVDSVVNNMIFGAGLAILILLLFLKDIRPTLVIAVSIPISVIFAVVLMYFSGVTLNMISLSGLALGIGMLVDNSIVVIENVYRMRNEGLSARKAAVEGAKQVSGAIAASTLTTVCVFAPIVFTEGITRQLFVDMGLTIAYSLLASLLIALTFVPMMGAGLLKKTKDIKHPWFDRFQEAYGAVLEKLLHVKPLVLLVMVALLIVSARASMSKGTAFMPNMESTQMSVTITPPEDAEFEDACRLADEVTEQIQTIEDVDSIGAMAGGSGIAASMMGGGSSNDISLYIILKEDKKLTNDEIAKQITELTQDMEGEISVSSSNMDMGALAGEGISIRIKGRDLDKLQELAKEVAGIVENVEGTSEVSDGMEETEKEFRITVDKEKAAKYGMTVAQIYQLVYEQMENETSDDTISTDIKDYEVYLESVEQKEASLESLRKLTFTYTDKEDGEEREISVSEVAEFEEMESLTSISRDGQERYVTVSAAIADGYNVGLVGNDVEQALKDYEAPEGYSLEMTGENETINEAMEQLMLMLILAIAFIYLIMVAQFQSLKAPFIILFTIPLALTGGFLALFFTGNEISIISMIGFIMLVGIIVNNGIVMVEYINQLRKEGIEKREAIVTAGKTRMRPILMTAMTTILAMVTMAFGNDMGSDMSRPMAIVTIGGMIYGTVMTLVVVPCIYDLFYSNKSMVEEEI</sequence>
<reference evidence="1" key="1">
    <citation type="submission" date="2019-04" db="EMBL/GenBank/DDBJ databases">
        <title>Microbes associate with the intestines of laboratory mice.</title>
        <authorList>
            <person name="Navarre W."/>
            <person name="Wong E."/>
            <person name="Huang K."/>
            <person name="Tropini C."/>
            <person name="Ng K."/>
            <person name="Yu B."/>
        </authorList>
    </citation>
    <scope>NUCLEOTIDE SEQUENCE</scope>
    <source>
        <strain evidence="1">NM01_1-7b</strain>
    </source>
</reference>
<evidence type="ECO:0000313" key="2">
    <source>
        <dbReference type="Proteomes" id="UP000304953"/>
    </source>
</evidence>
<keyword evidence="2" id="KW-1185">Reference proteome</keyword>
<dbReference type="EMBL" id="SRYA01000041">
    <property type="protein sequence ID" value="TGY93554.1"/>
    <property type="molecule type" value="Genomic_DNA"/>
</dbReference>
<gene>
    <name evidence="1" type="ORF">E5329_17950</name>
</gene>
<name>A0AC61RT43_9FIRM</name>
<dbReference type="Proteomes" id="UP000304953">
    <property type="component" value="Unassembled WGS sequence"/>
</dbReference>
<protein>
    <submittedName>
        <fullName evidence="1">Acriflavin resistance protein</fullName>
    </submittedName>
</protein>
<evidence type="ECO:0000313" key="1">
    <source>
        <dbReference type="EMBL" id="TGY93554.1"/>
    </source>
</evidence>